<dbReference type="InterPro" id="IPR011009">
    <property type="entry name" value="Kinase-like_dom_sf"/>
</dbReference>
<evidence type="ECO:0000313" key="8">
    <source>
        <dbReference type="EMBL" id="QDT12216.1"/>
    </source>
</evidence>
<dbReference type="CDD" id="cd14014">
    <property type="entry name" value="STKc_PknB_like"/>
    <property type="match status" value="1"/>
</dbReference>
<dbReference type="OrthoDB" id="6111975at2"/>
<dbReference type="PANTHER" id="PTHR43289:SF6">
    <property type="entry name" value="SERINE_THREONINE-PROTEIN KINASE NEKL-3"/>
    <property type="match status" value="1"/>
</dbReference>
<organism evidence="8 9">
    <name type="scientific">Stieleria marina</name>
    <dbReference type="NCBI Taxonomy" id="1930275"/>
    <lineage>
        <taxon>Bacteria</taxon>
        <taxon>Pseudomonadati</taxon>
        <taxon>Planctomycetota</taxon>
        <taxon>Planctomycetia</taxon>
        <taxon>Pirellulales</taxon>
        <taxon>Pirellulaceae</taxon>
        <taxon>Stieleria</taxon>
    </lineage>
</organism>
<dbReference type="GO" id="GO:0005524">
    <property type="term" value="F:ATP binding"/>
    <property type="evidence" value="ECO:0007669"/>
    <property type="project" value="UniProtKB-UniRule"/>
</dbReference>
<evidence type="ECO:0000256" key="4">
    <source>
        <dbReference type="ARBA" id="ARBA00022840"/>
    </source>
</evidence>
<dbReference type="InterPro" id="IPR017441">
    <property type="entry name" value="Protein_kinase_ATP_BS"/>
</dbReference>
<keyword evidence="2 5" id="KW-0547">Nucleotide-binding</keyword>
<keyword evidence="3 8" id="KW-0418">Kinase</keyword>
<keyword evidence="9" id="KW-1185">Reference proteome</keyword>
<feature type="domain" description="Protein kinase" evidence="7">
    <location>
        <begin position="117"/>
        <end position="381"/>
    </location>
</feature>
<evidence type="ECO:0000256" key="1">
    <source>
        <dbReference type="ARBA" id="ARBA00022679"/>
    </source>
</evidence>
<evidence type="ECO:0000259" key="7">
    <source>
        <dbReference type="PROSITE" id="PS50011"/>
    </source>
</evidence>
<keyword evidence="1 8" id="KW-0808">Transferase</keyword>
<dbReference type="Pfam" id="PF00069">
    <property type="entry name" value="Pkinase"/>
    <property type="match status" value="1"/>
</dbReference>
<dbReference type="AlphaFoldDB" id="A0A517NYL7"/>
<evidence type="ECO:0000313" key="9">
    <source>
        <dbReference type="Proteomes" id="UP000319817"/>
    </source>
</evidence>
<keyword evidence="6" id="KW-0472">Membrane</keyword>
<evidence type="ECO:0000256" key="2">
    <source>
        <dbReference type="ARBA" id="ARBA00022741"/>
    </source>
</evidence>
<dbReference type="SUPFAM" id="SSF56112">
    <property type="entry name" value="Protein kinase-like (PK-like)"/>
    <property type="match status" value="1"/>
</dbReference>
<dbReference type="PANTHER" id="PTHR43289">
    <property type="entry name" value="MITOGEN-ACTIVATED PROTEIN KINASE KINASE KINASE 20-RELATED"/>
    <property type="match status" value="1"/>
</dbReference>
<keyword evidence="6" id="KW-1133">Transmembrane helix</keyword>
<feature type="transmembrane region" description="Helical" evidence="6">
    <location>
        <begin position="401"/>
        <end position="421"/>
    </location>
</feature>
<evidence type="ECO:0000256" key="6">
    <source>
        <dbReference type="SAM" id="Phobius"/>
    </source>
</evidence>
<sequence>MIAQQHHFEHDKLRLLLEDRLPHGEAREVESHISSCEACRAELALMAGDPQWWNETLEVLSQSTVPDSEGQPHGQDAGGSLLLRSLDGSFDWIRPLLEPLPDSDASTSTSVGRIDQYPVQGVIGQGGMGVVLKGQDPELNRPIAIKILSPHLAGVGAARARFMREAQAAAAIVHPSIVPIYSVVPSARLPYIVMPCIAGGNLQQRIDREGPLELTEVLRIGLQISEGLAAAHRGGVIHRDIKPANVLVEEGNGRVLISDFGLARALDDATLTVSGMIAGTPQYMSPEQARGDSIDARSDLFSLGSLLYALATGRAPFRAETPLGVLRKITDTDPKPVQEINESSPAWFGVLLGRLMHRSLGQRLRSAEEAADLLREAHAHVRNPSASPLPSSLAVRSWKRMALCLGIPVLGIAVGIAAYAFSVTASNRDRGQLAPAHRQAVVAADTSAKGVAVIQPTNATSPDWAASEVESELSSIQSQLDELSLELNGRHRATFQSSYSGEKK</sequence>
<dbReference type="InterPro" id="IPR008271">
    <property type="entry name" value="Ser/Thr_kinase_AS"/>
</dbReference>
<name>A0A517NYL7_9BACT</name>
<dbReference type="PROSITE" id="PS00108">
    <property type="entry name" value="PROTEIN_KINASE_ST"/>
    <property type="match status" value="1"/>
</dbReference>
<dbReference type="InterPro" id="IPR041916">
    <property type="entry name" value="Anti_sigma_zinc_sf"/>
</dbReference>
<dbReference type="RefSeq" id="WP_145419942.1">
    <property type="nucleotide sequence ID" value="NZ_CP036526.1"/>
</dbReference>
<dbReference type="Gene3D" id="1.10.10.1320">
    <property type="entry name" value="Anti-sigma factor, zinc-finger domain"/>
    <property type="match status" value="1"/>
</dbReference>
<dbReference type="EC" id="2.7.11.1" evidence="8"/>
<dbReference type="Gene3D" id="1.10.510.10">
    <property type="entry name" value="Transferase(Phosphotransferase) domain 1"/>
    <property type="match status" value="1"/>
</dbReference>
<reference evidence="8 9" key="1">
    <citation type="submission" date="2019-02" db="EMBL/GenBank/DDBJ databases">
        <title>Deep-cultivation of Planctomycetes and their phenomic and genomic characterization uncovers novel biology.</title>
        <authorList>
            <person name="Wiegand S."/>
            <person name="Jogler M."/>
            <person name="Boedeker C."/>
            <person name="Pinto D."/>
            <person name="Vollmers J."/>
            <person name="Rivas-Marin E."/>
            <person name="Kohn T."/>
            <person name="Peeters S.H."/>
            <person name="Heuer A."/>
            <person name="Rast P."/>
            <person name="Oberbeckmann S."/>
            <person name="Bunk B."/>
            <person name="Jeske O."/>
            <person name="Meyerdierks A."/>
            <person name="Storesund J.E."/>
            <person name="Kallscheuer N."/>
            <person name="Luecker S."/>
            <person name="Lage O.M."/>
            <person name="Pohl T."/>
            <person name="Merkel B.J."/>
            <person name="Hornburger P."/>
            <person name="Mueller R.-W."/>
            <person name="Bruemmer F."/>
            <person name="Labrenz M."/>
            <person name="Spormann A.M."/>
            <person name="Op den Camp H."/>
            <person name="Overmann J."/>
            <person name="Amann R."/>
            <person name="Jetten M.S.M."/>
            <person name="Mascher T."/>
            <person name="Medema M.H."/>
            <person name="Devos D.P."/>
            <person name="Kaster A.-K."/>
            <person name="Ovreas L."/>
            <person name="Rohde M."/>
            <person name="Galperin M.Y."/>
            <person name="Jogler C."/>
        </authorList>
    </citation>
    <scope>NUCLEOTIDE SEQUENCE [LARGE SCALE GENOMIC DNA]</scope>
    <source>
        <strain evidence="8 9">K23_9</strain>
    </source>
</reference>
<gene>
    <name evidence="8" type="primary">pknB_18</name>
    <name evidence="8" type="ORF">K239x_42250</name>
</gene>
<dbReference type="Gene3D" id="3.30.200.20">
    <property type="entry name" value="Phosphorylase Kinase, domain 1"/>
    <property type="match status" value="1"/>
</dbReference>
<keyword evidence="4 5" id="KW-0067">ATP-binding</keyword>
<dbReference type="GO" id="GO:0004674">
    <property type="term" value="F:protein serine/threonine kinase activity"/>
    <property type="evidence" value="ECO:0007669"/>
    <property type="project" value="UniProtKB-EC"/>
</dbReference>
<accession>A0A517NYL7</accession>
<dbReference type="SMART" id="SM00220">
    <property type="entry name" value="S_TKc"/>
    <property type="match status" value="1"/>
</dbReference>
<keyword evidence="6" id="KW-0812">Transmembrane</keyword>
<proteinExistence type="predicted"/>
<dbReference type="PROSITE" id="PS00107">
    <property type="entry name" value="PROTEIN_KINASE_ATP"/>
    <property type="match status" value="1"/>
</dbReference>
<evidence type="ECO:0000256" key="3">
    <source>
        <dbReference type="ARBA" id="ARBA00022777"/>
    </source>
</evidence>
<dbReference type="EMBL" id="CP036526">
    <property type="protein sequence ID" value="QDT12216.1"/>
    <property type="molecule type" value="Genomic_DNA"/>
</dbReference>
<protein>
    <submittedName>
        <fullName evidence="8">Serine/threonine-protein kinase PknB</fullName>
        <ecNumber evidence="8">2.7.11.1</ecNumber>
    </submittedName>
</protein>
<evidence type="ECO:0000256" key="5">
    <source>
        <dbReference type="PROSITE-ProRule" id="PRU10141"/>
    </source>
</evidence>
<dbReference type="InterPro" id="IPR000719">
    <property type="entry name" value="Prot_kinase_dom"/>
</dbReference>
<dbReference type="Proteomes" id="UP000319817">
    <property type="component" value="Chromosome"/>
</dbReference>
<feature type="binding site" evidence="5">
    <location>
        <position position="146"/>
    </location>
    <ligand>
        <name>ATP</name>
        <dbReference type="ChEBI" id="CHEBI:30616"/>
    </ligand>
</feature>
<dbReference type="PROSITE" id="PS50011">
    <property type="entry name" value="PROTEIN_KINASE_DOM"/>
    <property type="match status" value="1"/>
</dbReference>